<reference evidence="1" key="1">
    <citation type="submission" date="2018-05" db="EMBL/GenBank/DDBJ databases">
        <title>Draft genome of Mucuna pruriens seed.</title>
        <authorList>
            <person name="Nnadi N.E."/>
            <person name="Vos R."/>
            <person name="Hasami M.H."/>
            <person name="Devisetty U.K."/>
            <person name="Aguiy J.C."/>
        </authorList>
    </citation>
    <scope>NUCLEOTIDE SEQUENCE [LARGE SCALE GENOMIC DNA]</scope>
    <source>
        <strain evidence="1">JCA_2017</strain>
    </source>
</reference>
<feature type="non-terminal residue" evidence="1">
    <location>
        <position position="1"/>
    </location>
</feature>
<evidence type="ECO:0000313" key="2">
    <source>
        <dbReference type="Proteomes" id="UP000257109"/>
    </source>
</evidence>
<comment type="caution">
    <text evidence="1">The sequence shown here is derived from an EMBL/GenBank/DDBJ whole genome shotgun (WGS) entry which is preliminary data.</text>
</comment>
<organism evidence="1 2">
    <name type="scientific">Mucuna pruriens</name>
    <name type="common">Velvet bean</name>
    <name type="synonym">Dolichos pruriens</name>
    <dbReference type="NCBI Taxonomy" id="157652"/>
    <lineage>
        <taxon>Eukaryota</taxon>
        <taxon>Viridiplantae</taxon>
        <taxon>Streptophyta</taxon>
        <taxon>Embryophyta</taxon>
        <taxon>Tracheophyta</taxon>
        <taxon>Spermatophyta</taxon>
        <taxon>Magnoliopsida</taxon>
        <taxon>eudicotyledons</taxon>
        <taxon>Gunneridae</taxon>
        <taxon>Pentapetalae</taxon>
        <taxon>rosids</taxon>
        <taxon>fabids</taxon>
        <taxon>Fabales</taxon>
        <taxon>Fabaceae</taxon>
        <taxon>Papilionoideae</taxon>
        <taxon>50 kb inversion clade</taxon>
        <taxon>NPAAA clade</taxon>
        <taxon>indigoferoid/millettioid clade</taxon>
        <taxon>Phaseoleae</taxon>
        <taxon>Mucuna</taxon>
    </lineage>
</organism>
<dbReference type="AlphaFoldDB" id="A0A371FBJ5"/>
<sequence>MFLKLRNNLIYKIIRHRVDMIRKLTFEVVEGYKYSAELMTRNLENTCNIQLAKLLLYVRPKPFIGVDGCHLKTKYEGQLLIVVGRDEID</sequence>
<dbReference type="Proteomes" id="UP000257109">
    <property type="component" value="Unassembled WGS sequence"/>
</dbReference>
<protein>
    <submittedName>
        <fullName evidence="1">Uncharacterized protein</fullName>
    </submittedName>
</protein>
<keyword evidence="2" id="KW-1185">Reference proteome</keyword>
<proteinExistence type="predicted"/>
<evidence type="ECO:0000313" key="1">
    <source>
        <dbReference type="EMBL" id="RDX75493.1"/>
    </source>
</evidence>
<dbReference type="EMBL" id="QJKJ01009822">
    <property type="protein sequence ID" value="RDX75493.1"/>
    <property type="molecule type" value="Genomic_DNA"/>
</dbReference>
<name>A0A371FBJ5_MUCPR</name>
<accession>A0A371FBJ5</accession>
<gene>
    <name evidence="1" type="ORF">CR513_44617</name>
</gene>